<dbReference type="InterPro" id="IPR058532">
    <property type="entry name" value="YjbR/MT2646/Rv2570-like"/>
</dbReference>
<accession>A0ABS5HG09</accession>
<proteinExistence type="predicted"/>
<dbReference type="EMBL" id="JAGSSW010000001">
    <property type="protein sequence ID" value="MBR8463140.1"/>
    <property type="molecule type" value="Genomic_DNA"/>
</dbReference>
<dbReference type="PANTHER" id="PTHR35145:SF1">
    <property type="entry name" value="CYTOPLASMIC PROTEIN"/>
    <property type="match status" value="1"/>
</dbReference>
<dbReference type="GO" id="GO:0003677">
    <property type="term" value="F:DNA binding"/>
    <property type="evidence" value="ECO:0007669"/>
    <property type="project" value="UniProtKB-KW"/>
</dbReference>
<protein>
    <submittedName>
        <fullName evidence="1">MmcQ/YjbR family DNA-binding protein</fullName>
    </submittedName>
</protein>
<keyword evidence="2" id="KW-1185">Reference proteome</keyword>
<dbReference type="Proteomes" id="UP000682951">
    <property type="component" value="Unassembled WGS sequence"/>
</dbReference>
<reference evidence="1 2" key="1">
    <citation type="submission" date="2021-04" db="EMBL/GenBank/DDBJ databases">
        <title>Molecular and phenotypic characterization and identification of bacterial isolates recovered from the Anatolian ground squirrels (Spermophilus xanthoprymnus) and which have the potential to form a new species in the Campylobacter genus.</title>
        <authorList>
            <person name="Aydin F."/>
            <person name="Abay S."/>
            <person name="Kayman T."/>
            <person name="Karakaya E."/>
            <person name="Mustak H.K."/>
            <person name="Mustak I.B."/>
            <person name="Bilgin N."/>
            <person name="Duzler A."/>
            <person name="Sahin O."/>
            <person name="Guran O."/>
            <person name="Saticioglu I.B."/>
        </authorList>
    </citation>
    <scope>NUCLEOTIDE SEQUENCE [LARGE SCALE GENOMIC DNA]</scope>
    <source>
        <strain evidence="2">faydin-G24</strain>
    </source>
</reference>
<organism evidence="1 2">
    <name type="scientific">Campylobacter anatolicus</name>
    <dbReference type="NCBI Taxonomy" id="2829105"/>
    <lineage>
        <taxon>Bacteria</taxon>
        <taxon>Pseudomonadati</taxon>
        <taxon>Campylobacterota</taxon>
        <taxon>Epsilonproteobacteria</taxon>
        <taxon>Campylobacterales</taxon>
        <taxon>Campylobacteraceae</taxon>
        <taxon>Campylobacter</taxon>
    </lineage>
</organism>
<comment type="caution">
    <text evidence="1">The sequence shown here is derived from an EMBL/GenBank/DDBJ whole genome shotgun (WGS) entry which is preliminary data.</text>
</comment>
<dbReference type="InterPro" id="IPR038056">
    <property type="entry name" value="YjbR-like_sf"/>
</dbReference>
<dbReference type="Pfam" id="PF04237">
    <property type="entry name" value="YjbR"/>
    <property type="match status" value="1"/>
</dbReference>
<dbReference type="Gene3D" id="3.90.1150.30">
    <property type="match status" value="1"/>
</dbReference>
<name>A0ABS5HG09_9BACT</name>
<sequence>MANHKKQDEIFKFIYQSYGIKGERLFERYPEFVVFRHIQNEKWFAVFMLVESEKLGFKSGRQIQILNLKCKPDLAKILRDDSQILLAYHMNKKHWISVNLDSDIKSSVVQDLIKTSFELTKGR</sequence>
<keyword evidence="1" id="KW-0238">DNA-binding</keyword>
<dbReference type="SUPFAM" id="SSF142906">
    <property type="entry name" value="YjbR-like"/>
    <property type="match status" value="1"/>
</dbReference>
<dbReference type="InterPro" id="IPR007351">
    <property type="entry name" value="YjbR"/>
</dbReference>
<evidence type="ECO:0000313" key="2">
    <source>
        <dbReference type="Proteomes" id="UP000682951"/>
    </source>
</evidence>
<evidence type="ECO:0000313" key="1">
    <source>
        <dbReference type="EMBL" id="MBR8463140.1"/>
    </source>
</evidence>
<dbReference type="PANTHER" id="PTHR35145">
    <property type="entry name" value="CYTOPLASMIC PROTEIN-RELATED"/>
    <property type="match status" value="1"/>
</dbReference>
<gene>
    <name evidence="1" type="ORF">KDD93_00940</name>
</gene>
<dbReference type="RefSeq" id="WP_212140723.1">
    <property type="nucleotide sequence ID" value="NZ_JAGSSW010000001.1"/>
</dbReference>